<keyword evidence="2" id="KW-1185">Reference proteome</keyword>
<accession>A0ABT9ECK6</accession>
<gene>
    <name evidence="1" type="ORF">Q7A36_36900</name>
</gene>
<comment type="caution">
    <text evidence="1">The sequence shown here is derived from an EMBL/GenBank/DDBJ whole genome shotgun (WGS) entry which is preliminary data.</text>
</comment>
<dbReference type="Proteomes" id="UP001243009">
    <property type="component" value="Unassembled WGS sequence"/>
</dbReference>
<name>A0ABT9ECK6_9PROT</name>
<proteinExistence type="predicted"/>
<dbReference type="RefSeq" id="WP_305108790.1">
    <property type="nucleotide sequence ID" value="NZ_JAUTWS010000139.1"/>
</dbReference>
<protein>
    <submittedName>
        <fullName evidence="1">Uncharacterized protein</fullName>
    </submittedName>
</protein>
<sequence>MIADIRDYEPDEAVEVVGGIIERRANAVDLVLHGGGGRLMVGVLEDPDTIFSALEARGILAPSEVRKWFRTLPE</sequence>
<evidence type="ECO:0000313" key="2">
    <source>
        <dbReference type="Proteomes" id="UP001243009"/>
    </source>
</evidence>
<dbReference type="EMBL" id="JAUTWS010000139">
    <property type="protein sequence ID" value="MDO9713943.1"/>
    <property type="molecule type" value="Genomic_DNA"/>
</dbReference>
<reference evidence="1 2" key="1">
    <citation type="submission" date="2023-08" db="EMBL/GenBank/DDBJ databases">
        <title>The draft genome sequence of Paracraurococcus sp. LOR1-02.</title>
        <authorList>
            <person name="Kingkaew E."/>
            <person name="Tanasupawat S."/>
        </authorList>
    </citation>
    <scope>NUCLEOTIDE SEQUENCE [LARGE SCALE GENOMIC DNA]</scope>
    <source>
        <strain evidence="1 2">LOR1-02</strain>
    </source>
</reference>
<evidence type="ECO:0000313" key="1">
    <source>
        <dbReference type="EMBL" id="MDO9713943.1"/>
    </source>
</evidence>
<organism evidence="1 2">
    <name type="scientific">Paracraurococcus lichenis</name>
    <dbReference type="NCBI Taxonomy" id="3064888"/>
    <lineage>
        <taxon>Bacteria</taxon>
        <taxon>Pseudomonadati</taxon>
        <taxon>Pseudomonadota</taxon>
        <taxon>Alphaproteobacteria</taxon>
        <taxon>Acetobacterales</taxon>
        <taxon>Roseomonadaceae</taxon>
        <taxon>Paracraurococcus</taxon>
    </lineage>
</organism>